<feature type="region of interest" description="Disordered" evidence="1">
    <location>
        <begin position="28"/>
        <end position="86"/>
    </location>
</feature>
<protein>
    <recommendedName>
        <fullName evidence="4">Cytosolic protein</fullName>
    </recommendedName>
</protein>
<reference evidence="3" key="1">
    <citation type="journal article" date="2019" name="Int. J. Syst. Evol. Microbiol.">
        <title>The Global Catalogue of Microorganisms (GCM) 10K type strain sequencing project: providing services to taxonomists for standard genome sequencing and annotation.</title>
        <authorList>
            <consortium name="The Broad Institute Genomics Platform"/>
            <consortium name="The Broad Institute Genome Sequencing Center for Infectious Disease"/>
            <person name="Wu L."/>
            <person name="Ma J."/>
        </authorList>
    </citation>
    <scope>NUCLEOTIDE SEQUENCE [LARGE SCALE GENOMIC DNA]</scope>
    <source>
        <strain evidence="3">TISTR 1858</strain>
    </source>
</reference>
<sequence>MPRKPKGKYSDFTNVRDQHKQLIPEEFPEGAFGSPINEAEPVSSKSTPWEEGQYRESAFVYPDKSMHEDVPRQAPASHPTEKEEKE</sequence>
<comment type="caution">
    <text evidence="2">The sequence shown here is derived from an EMBL/GenBank/DDBJ whole genome shotgun (WGS) entry which is preliminary data.</text>
</comment>
<dbReference type="RefSeq" id="WP_379561765.1">
    <property type="nucleotide sequence ID" value="NZ_JBHUMX010000035.1"/>
</dbReference>
<evidence type="ECO:0000256" key="1">
    <source>
        <dbReference type="SAM" id="MobiDB-lite"/>
    </source>
</evidence>
<accession>A0ABW5Q063</accession>
<organism evidence="2 3">
    <name type="scientific">Oceanobacillus kapialis</name>
    <dbReference type="NCBI Taxonomy" id="481353"/>
    <lineage>
        <taxon>Bacteria</taxon>
        <taxon>Bacillati</taxon>
        <taxon>Bacillota</taxon>
        <taxon>Bacilli</taxon>
        <taxon>Bacillales</taxon>
        <taxon>Bacillaceae</taxon>
        <taxon>Oceanobacillus</taxon>
    </lineage>
</organism>
<dbReference type="EMBL" id="JBHUMX010000035">
    <property type="protein sequence ID" value="MFD2629001.1"/>
    <property type="molecule type" value="Genomic_DNA"/>
</dbReference>
<dbReference type="Proteomes" id="UP001597451">
    <property type="component" value="Unassembled WGS sequence"/>
</dbReference>
<evidence type="ECO:0000313" key="3">
    <source>
        <dbReference type="Proteomes" id="UP001597451"/>
    </source>
</evidence>
<evidence type="ECO:0000313" key="2">
    <source>
        <dbReference type="EMBL" id="MFD2629001.1"/>
    </source>
</evidence>
<keyword evidence="3" id="KW-1185">Reference proteome</keyword>
<evidence type="ECO:0008006" key="4">
    <source>
        <dbReference type="Google" id="ProtNLM"/>
    </source>
</evidence>
<proteinExistence type="predicted"/>
<gene>
    <name evidence="2" type="ORF">ACFSUN_09450</name>
</gene>
<name>A0ABW5Q063_9BACI</name>